<dbReference type="InterPro" id="IPR000653">
    <property type="entry name" value="DegT/StrS_aminotransferase"/>
</dbReference>
<proteinExistence type="predicted"/>
<dbReference type="Proteomes" id="UP000326565">
    <property type="component" value="Unassembled WGS sequence"/>
</dbReference>
<evidence type="ECO:0000313" key="1">
    <source>
        <dbReference type="EMBL" id="KAB8069632.1"/>
    </source>
</evidence>
<dbReference type="InterPro" id="IPR012749">
    <property type="entry name" value="WecE-like"/>
</dbReference>
<dbReference type="CDD" id="cd00616">
    <property type="entry name" value="AHBA_syn"/>
    <property type="match status" value="1"/>
</dbReference>
<dbReference type="GO" id="GO:0030170">
    <property type="term" value="F:pyridoxal phosphate binding"/>
    <property type="evidence" value="ECO:0007669"/>
    <property type="project" value="TreeGrafter"/>
</dbReference>
<keyword evidence="1" id="KW-0808">Transferase</keyword>
<protein>
    <submittedName>
        <fullName evidence="1">Pyridoxal phosphate-dependent transferase</fullName>
    </submittedName>
</protein>
<dbReference type="PANTHER" id="PTHR30244:SF34">
    <property type="entry name" value="DTDP-4-AMINO-4,6-DIDEOXYGALACTOSE TRANSAMINASE"/>
    <property type="match status" value="1"/>
</dbReference>
<dbReference type="AlphaFoldDB" id="A0A5N5WRC9"/>
<evidence type="ECO:0000313" key="2">
    <source>
        <dbReference type="Proteomes" id="UP000326565"/>
    </source>
</evidence>
<dbReference type="NCBIfam" id="TIGR02379">
    <property type="entry name" value="ECA_wecE"/>
    <property type="match status" value="1"/>
</dbReference>
<dbReference type="InterPro" id="IPR015424">
    <property type="entry name" value="PyrdxlP-dep_Trfase"/>
</dbReference>
<organism evidence="1 2">
    <name type="scientific">Aspergillus leporis</name>
    <dbReference type="NCBI Taxonomy" id="41062"/>
    <lineage>
        <taxon>Eukaryota</taxon>
        <taxon>Fungi</taxon>
        <taxon>Dikarya</taxon>
        <taxon>Ascomycota</taxon>
        <taxon>Pezizomycotina</taxon>
        <taxon>Eurotiomycetes</taxon>
        <taxon>Eurotiomycetidae</taxon>
        <taxon>Eurotiales</taxon>
        <taxon>Aspergillaceae</taxon>
        <taxon>Aspergillus</taxon>
        <taxon>Aspergillus subgen. Circumdati</taxon>
    </lineage>
</organism>
<dbReference type="Pfam" id="PF01041">
    <property type="entry name" value="DegT_DnrJ_EryC1"/>
    <property type="match status" value="1"/>
</dbReference>
<dbReference type="PANTHER" id="PTHR30244">
    <property type="entry name" value="TRANSAMINASE"/>
    <property type="match status" value="1"/>
</dbReference>
<dbReference type="OrthoDB" id="416253at2759"/>
<accession>A0A5N5WRC9</accession>
<reference evidence="1 2" key="1">
    <citation type="submission" date="2019-04" db="EMBL/GenBank/DDBJ databases">
        <title>Friends and foes A comparative genomics study of 23 Aspergillus species from section Flavi.</title>
        <authorList>
            <consortium name="DOE Joint Genome Institute"/>
            <person name="Kjaerbolling I."/>
            <person name="Vesth T."/>
            <person name="Frisvad J.C."/>
            <person name="Nybo J.L."/>
            <person name="Theobald S."/>
            <person name="Kildgaard S."/>
            <person name="Isbrandt T."/>
            <person name="Kuo A."/>
            <person name="Sato A."/>
            <person name="Lyhne E.K."/>
            <person name="Kogle M.E."/>
            <person name="Wiebenga A."/>
            <person name="Kun R.S."/>
            <person name="Lubbers R.J."/>
            <person name="Makela M.R."/>
            <person name="Barry K."/>
            <person name="Chovatia M."/>
            <person name="Clum A."/>
            <person name="Daum C."/>
            <person name="Haridas S."/>
            <person name="He G."/>
            <person name="LaButti K."/>
            <person name="Lipzen A."/>
            <person name="Mondo S."/>
            <person name="Riley R."/>
            <person name="Salamov A."/>
            <person name="Simmons B.A."/>
            <person name="Magnuson J.K."/>
            <person name="Henrissat B."/>
            <person name="Mortensen U.H."/>
            <person name="Larsen T.O."/>
            <person name="Devries R.P."/>
            <person name="Grigoriev I.V."/>
            <person name="Machida M."/>
            <person name="Baker S.E."/>
            <person name="Andersen M.R."/>
        </authorList>
    </citation>
    <scope>NUCLEOTIDE SEQUENCE [LARGE SCALE GENOMIC DNA]</scope>
    <source>
        <strain evidence="1 2">CBS 151.66</strain>
    </source>
</reference>
<gene>
    <name evidence="1" type="ORF">BDV29DRAFT_198543</name>
</gene>
<dbReference type="EMBL" id="ML732333">
    <property type="protein sequence ID" value="KAB8069632.1"/>
    <property type="molecule type" value="Genomic_DNA"/>
</dbReference>
<sequence length="391" mass="43359">MEGQPKKIPTTCTTIVGTELSNIKEVLNLNNLSGKGKYTRLCEQWLEQFMKAGKGRALVVSSCTSALEMAAMLANIQSSDEVIVPSYTYVTTMNAFVLRGAVPVFVDLDDATMNINAALIEAAITPKTRAIVPVHYGGVACDMDKIMDIARKHQLFVCEDAAMACTSTYKGRMLGTIGNVGCISFQEKKNFTAGGQGGALLLNDPDLIERAEILYDHGTNRARFMRGEIDRYQWLDLGLNATLSELQAAFLYAQLQAADRINGRRMQIWSRYHSELAPLARKGCITLPHVPEDTTHNANVFYIRVKEPAQRQALIRHMDHAGIQTHPQFMPLHLSPYGREHGLFVGDDRVTSLASSQILLLPVHLSLSDDEQEAVIQELFAFWDSKVEDSV</sequence>
<dbReference type="GO" id="GO:0000271">
    <property type="term" value="P:polysaccharide biosynthetic process"/>
    <property type="evidence" value="ECO:0007669"/>
    <property type="project" value="TreeGrafter"/>
</dbReference>
<dbReference type="NCBIfam" id="NF008687">
    <property type="entry name" value="PRK11706.1"/>
    <property type="match status" value="1"/>
</dbReference>
<dbReference type="GO" id="GO:0019180">
    <property type="term" value="F:dTDP-4-amino-4,6-dideoxygalactose transaminase activity"/>
    <property type="evidence" value="ECO:0007669"/>
    <property type="project" value="TreeGrafter"/>
</dbReference>
<dbReference type="Gene3D" id="3.40.640.10">
    <property type="entry name" value="Type I PLP-dependent aspartate aminotransferase-like (Major domain)"/>
    <property type="match status" value="1"/>
</dbReference>
<dbReference type="InterPro" id="IPR015422">
    <property type="entry name" value="PyrdxlP-dep_Trfase_small"/>
</dbReference>
<keyword evidence="2" id="KW-1185">Reference proteome</keyword>
<dbReference type="PIRSF" id="PIRSF000390">
    <property type="entry name" value="PLP_StrS"/>
    <property type="match status" value="1"/>
</dbReference>
<dbReference type="SUPFAM" id="SSF53383">
    <property type="entry name" value="PLP-dependent transferases"/>
    <property type="match status" value="1"/>
</dbReference>
<dbReference type="InterPro" id="IPR015421">
    <property type="entry name" value="PyrdxlP-dep_Trfase_major"/>
</dbReference>
<name>A0A5N5WRC9_9EURO</name>
<dbReference type="Gene3D" id="3.90.1150.10">
    <property type="entry name" value="Aspartate Aminotransferase, domain 1"/>
    <property type="match status" value="1"/>
</dbReference>